<keyword evidence="5 14" id="KW-0436">Ligase</keyword>
<dbReference type="GO" id="GO:0005524">
    <property type="term" value="F:ATP binding"/>
    <property type="evidence" value="ECO:0007669"/>
    <property type="project" value="UniProtKB-UniRule"/>
</dbReference>
<evidence type="ECO:0000256" key="2">
    <source>
        <dbReference type="ARBA" id="ARBA00001946"/>
    </source>
</evidence>
<dbReference type="Pfam" id="PF01071">
    <property type="entry name" value="GARS_A"/>
    <property type="match status" value="1"/>
</dbReference>
<evidence type="ECO:0000256" key="3">
    <source>
        <dbReference type="ARBA" id="ARBA00005174"/>
    </source>
</evidence>
<dbReference type="InterPro" id="IPR011761">
    <property type="entry name" value="ATP-grasp"/>
</dbReference>
<comment type="catalytic activity">
    <reaction evidence="14">
        <text>5-phospho-beta-D-ribosylamine + glycine + ATP = N(1)-(5-phospho-beta-D-ribosyl)glycinamide + ADP + phosphate + H(+)</text>
        <dbReference type="Rhea" id="RHEA:17453"/>
        <dbReference type="ChEBI" id="CHEBI:15378"/>
        <dbReference type="ChEBI" id="CHEBI:30616"/>
        <dbReference type="ChEBI" id="CHEBI:43474"/>
        <dbReference type="ChEBI" id="CHEBI:57305"/>
        <dbReference type="ChEBI" id="CHEBI:58681"/>
        <dbReference type="ChEBI" id="CHEBI:143788"/>
        <dbReference type="ChEBI" id="CHEBI:456216"/>
        <dbReference type="EC" id="6.3.4.13"/>
    </reaction>
</comment>
<dbReference type="InterPro" id="IPR020559">
    <property type="entry name" value="PRibGlycinamide_synth_CS"/>
</dbReference>
<comment type="caution">
    <text evidence="17">The sequence shown here is derived from an EMBL/GenBank/DDBJ whole genome shotgun (WGS) entry which is preliminary data.</text>
</comment>
<accession>A0A316DT19</accession>
<feature type="domain" description="ATP-grasp" evidence="16">
    <location>
        <begin position="107"/>
        <end position="313"/>
    </location>
</feature>
<dbReference type="SUPFAM" id="SSF51246">
    <property type="entry name" value="Rudiment single hybrid motif"/>
    <property type="match status" value="1"/>
</dbReference>
<evidence type="ECO:0000256" key="8">
    <source>
        <dbReference type="ARBA" id="ARBA00022755"/>
    </source>
</evidence>
<dbReference type="PANTHER" id="PTHR43472">
    <property type="entry name" value="PHOSPHORIBOSYLAMINE--GLYCINE LIGASE"/>
    <property type="match status" value="1"/>
</dbReference>
<dbReference type="EMBL" id="QGGL01000013">
    <property type="protein sequence ID" value="PWK09679.1"/>
    <property type="molecule type" value="Genomic_DNA"/>
</dbReference>
<comment type="pathway">
    <text evidence="3 14">Purine metabolism; IMP biosynthesis via de novo pathway; N(1)-(5-phospho-D-ribosyl)glycinamide from 5-phospho-alpha-D-ribose 1-diphosphate: step 2/2.</text>
</comment>
<keyword evidence="18" id="KW-1185">Reference proteome</keyword>
<dbReference type="GO" id="GO:0006189">
    <property type="term" value="P:'de novo' IMP biosynthetic process"/>
    <property type="evidence" value="ECO:0007669"/>
    <property type="project" value="UniProtKB-UniRule"/>
</dbReference>
<dbReference type="InterPro" id="IPR020561">
    <property type="entry name" value="PRibGlycinamid_synth_ATP-grasp"/>
</dbReference>
<keyword evidence="9 15" id="KW-0067">ATP-binding</keyword>
<dbReference type="HAMAP" id="MF_00138">
    <property type="entry name" value="GARS"/>
    <property type="match status" value="1"/>
</dbReference>
<dbReference type="InterPro" id="IPR020560">
    <property type="entry name" value="PRibGlycinamide_synth_C-dom"/>
</dbReference>
<dbReference type="InterPro" id="IPR016185">
    <property type="entry name" value="PreATP-grasp_dom_sf"/>
</dbReference>
<dbReference type="GO" id="GO:0009113">
    <property type="term" value="P:purine nucleobase biosynthetic process"/>
    <property type="evidence" value="ECO:0007669"/>
    <property type="project" value="InterPro"/>
</dbReference>
<dbReference type="SMART" id="SM01210">
    <property type="entry name" value="GARS_C"/>
    <property type="match status" value="1"/>
</dbReference>
<dbReference type="InterPro" id="IPR000115">
    <property type="entry name" value="PRibGlycinamide_synth"/>
</dbReference>
<dbReference type="PROSITE" id="PS00184">
    <property type="entry name" value="GARS"/>
    <property type="match status" value="1"/>
</dbReference>
<reference evidence="17 18" key="1">
    <citation type="submission" date="2018-05" db="EMBL/GenBank/DDBJ databases">
        <title>Genomic Encyclopedia of Type Strains, Phase IV (KMG-IV): sequencing the most valuable type-strain genomes for metagenomic binning, comparative biology and taxonomic classification.</title>
        <authorList>
            <person name="Goeker M."/>
        </authorList>
    </citation>
    <scope>NUCLEOTIDE SEQUENCE [LARGE SCALE GENOMIC DNA]</scope>
    <source>
        <strain evidence="17 18">DSM 18773</strain>
    </source>
</reference>
<dbReference type="Proteomes" id="UP000245634">
    <property type="component" value="Unassembled WGS sequence"/>
</dbReference>
<protein>
    <recommendedName>
        <fullName evidence="4 14">Phosphoribosylamine--glycine ligase</fullName>
        <ecNumber evidence="4 14">6.3.4.13</ecNumber>
    </recommendedName>
    <alternativeName>
        <fullName evidence="14">GARS</fullName>
    </alternativeName>
    <alternativeName>
        <fullName evidence="12 14">Glycinamide ribonucleotide synthetase</fullName>
    </alternativeName>
    <alternativeName>
        <fullName evidence="13 14">Phosphoribosylglycinamide synthetase</fullName>
    </alternativeName>
</protein>
<evidence type="ECO:0000256" key="12">
    <source>
        <dbReference type="ARBA" id="ARBA00042242"/>
    </source>
</evidence>
<dbReference type="SUPFAM" id="SSF52440">
    <property type="entry name" value="PreATP-grasp domain"/>
    <property type="match status" value="1"/>
</dbReference>
<comment type="cofactor">
    <cofactor evidence="2">
        <name>Mg(2+)</name>
        <dbReference type="ChEBI" id="CHEBI:18420"/>
    </cofactor>
</comment>
<dbReference type="NCBIfam" id="TIGR00877">
    <property type="entry name" value="purD"/>
    <property type="match status" value="1"/>
</dbReference>
<dbReference type="InterPro" id="IPR013815">
    <property type="entry name" value="ATP_grasp_subdomain_1"/>
</dbReference>
<dbReference type="AlphaFoldDB" id="A0A316DT19"/>
<sequence length="419" mass="44058">MKVLVVGAGGREHAILWKLAQSPQQPKLYCAPGNPGTEAMATSVPIGTEDVVALADFAEREGIDLTVIGPEAPLLAGIVDHFAERGLRVFGPRRAAALIEGSKAFAKSVMSKRGVPTARYGDFTDAEAARAYVREQGAPIVIKADGLAAGKGVIVAMTLEEAEAALDMIMSENAFGDAGNKVVVEEFLTGQEATVMAFVSGQTIKLMVPAQDHKPAYDGDKGPNTGGMGTYSPVPVITPELLAEVERTIIAPVVEGLAADGTPYQGVLYTGLILTTEGPKVIEFNARFGDPETQVVLTRLESDLLDVFNSVVDGTLEQQELVWSNRAAVCVVLAAGGYPADYRKGDVIHGLDSADAHSAIFHAGTKQTEAGIVTNGGRVLGVTGFGADLREAQQQAYAAVERVGFAGVHYRRDIADKAL</sequence>
<evidence type="ECO:0000313" key="17">
    <source>
        <dbReference type="EMBL" id="PWK09679.1"/>
    </source>
</evidence>
<proteinExistence type="inferred from homology"/>
<evidence type="ECO:0000256" key="9">
    <source>
        <dbReference type="ARBA" id="ARBA00022840"/>
    </source>
</evidence>
<dbReference type="GO" id="GO:0046872">
    <property type="term" value="F:metal ion binding"/>
    <property type="evidence" value="ECO:0007669"/>
    <property type="project" value="UniProtKB-KW"/>
</dbReference>
<comment type="similarity">
    <text evidence="11 14">Belongs to the GARS family.</text>
</comment>
<dbReference type="InterPro" id="IPR020562">
    <property type="entry name" value="PRibGlycinamide_synth_N"/>
</dbReference>
<dbReference type="FunFam" id="3.30.1490.20:FF:000006">
    <property type="entry name" value="phosphoribosylamine--glycine ligase, chloroplastic-like"/>
    <property type="match status" value="1"/>
</dbReference>
<keyword evidence="10" id="KW-0464">Manganese</keyword>
<dbReference type="PANTHER" id="PTHR43472:SF1">
    <property type="entry name" value="PHOSPHORIBOSYLAMINE--GLYCINE LIGASE, CHLOROPLASTIC"/>
    <property type="match status" value="1"/>
</dbReference>
<comment type="cofactor">
    <cofactor evidence="1">
        <name>Mn(2+)</name>
        <dbReference type="ChEBI" id="CHEBI:29035"/>
    </cofactor>
</comment>
<organism evidence="17 18">
    <name type="scientific">Tumebacillus permanentifrigoris</name>
    <dbReference type="NCBI Taxonomy" id="378543"/>
    <lineage>
        <taxon>Bacteria</taxon>
        <taxon>Bacillati</taxon>
        <taxon>Bacillota</taxon>
        <taxon>Bacilli</taxon>
        <taxon>Bacillales</taxon>
        <taxon>Alicyclobacillaceae</taxon>
        <taxon>Tumebacillus</taxon>
    </lineage>
</organism>
<keyword evidence="7 15" id="KW-0547">Nucleotide-binding</keyword>
<evidence type="ECO:0000256" key="4">
    <source>
        <dbReference type="ARBA" id="ARBA00013255"/>
    </source>
</evidence>
<evidence type="ECO:0000256" key="7">
    <source>
        <dbReference type="ARBA" id="ARBA00022741"/>
    </source>
</evidence>
<dbReference type="Pfam" id="PF02844">
    <property type="entry name" value="GARS_N"/>
    <property type="match status" value="1"/>
</dbReference>
<keyword evidence="6" id="KW-0479">Metal-binding</keyword>
<evidence type="ECO:0000313" key="18">
    <source>
        <dbReference type="Proteomes" id="UP000245634"/>
    </source>
</evidence>
<evidence type="ECO:0000256" key="13">
    <source>
        <dbReference type="ARBA" id="ARBA00042864"/>
    </source>
</evidence>
<dbReference type="Gene3D" id="3.30.470.20">
    <property type="entry name" value="ATP-grasp fold, B domain"/>
    <property type="match status" value="1"/>
</dbReference>
<name>A0A316DT19_9BACL</name>
<dbReference type="InterPro" id="IPR037123">
    <property type="entry name" value="PRibGlycinamide_synth_C_sf"/>
</dbReference>
<evidence type="ECO:0000256" key="1">
    <source>
        <dbReference type="ARBA" id="ARBA00001936"/>
    </source>
</evidence>
<dbReference type="SUPFAM" id="SSF56059">
    <property type="entry name" value="Glutathione synthetase ATP-binding domain-like"/>
    <property type="match status" value="1"/>
</dbReference>
<evidence type="ECO:0000259" key="16">
    <source>
        <dbReference type="PROSITE" id="PS50975"/>
    </source>
</evidence>
<dbReference type="PROSITE" id="PS50975">
    <property type="entry name" value="ATP_GRASP"/>
    <property type="match status" value="1"/>
</dbReference>
<evidence type="ECO:0000256" key="10">
    <source>
        <dbReference type="ARBA" id="ARBA00023211"/>
    </source>
</evidence>
<evidence type="ECO:0000256" key="5">
    <source>
        <dbReference type="ARBA" id="ARBA00022598"/>
    </source>
</evidence>
<keyword evidence="8 14" id="KW-0658">Purine biosynthesis</keyword>
<dbReference type="FunFam" id="3.30.470.20:FF:000018">
    <property type="entry name" value="Trifunctional purine biosynthetic protein adenosine-3"/>
    <property type="match status" value="1"/>
</dbReference>
<evidence type="ECO:0000256" key="11">
    <source>
        <dbReference type="ARBA" id="ARBA00038345"/>
    </source>
</evidence>
<dbReference type="FunFam" id="3.90.600.10:FF:000001">
    <property type="entry name" value="Trifunctional purine biosynthetic protein adenosine-3"/>
    <property type="match status" value="1"/>
</dbReference>
<dbReference type="SMART" id="SM01209">
    <property type="entry name" value="GARS_A"/>
    <property type="match status" value="1"/>
</dbReference>
<evidence type="ECO:0000256" key="14">
    <source>
        <dbReference type="HAMAP-Rule" id="MF_00138"/>
    </source>
</evidence>
<dbReference type="FunFam" id="3.40.50.20:FF:000006">
    <property type="entry name" value="Phosphoribosylamine--glycine ligase, chloroplastic"/>
    <property type="match status" value="1"/>
</dbReference>
<evidence type="ECO:0000256" key="6">
    <source>
        <dbReference type="ARBA" id="ARBA00022723"/>
    </source>
</evidence>
<dbReference type="Pfam" id="PF02843">
    <property type="entry name" value="GARS_C"/>
    <property type="match status" value="1"/>
</dbReference>
<evidence type="ECO:0000256" key="15">
    <source>
        <dbReference type="PROSITE-ProRule" id="PRU00409"/>
    </source>
</evidence>
<dbReference type="InterPro" id="IPR011054">
    <property type="entry name" value="Rudment_hybrid_motif"/>
</dbReference>
<dbReference type="Gene3D" id="3.30.1490.20">
    <property type="entry name" value="ATP-grasp fold, A domain"/>
    <property type="match status" value="1"/>
</dbReference>
<dbReference type="GO" id="GO:0004637">
    <property type="term" value="F:phosphoribosylamine-glycine ligase activity"/>
    <property type="evidence" value="ECO:0007669"/>
    <property type="project" value="UniProtKB-UniRule"/>
</dbReference>
<dbReference type="Gene3D" id="3.90.600.10">
    <property type="entry name" value="Phosphoribosylglycinamide synthetase, C-terminal domain"/>
    <property type="match status" value="1"/>
</dbReference>
<dbReference type="UniPathway" id="UPA00074">
    <property type="reaction ID" value="UER00125"/>
</dbReference>
<dbReference type="RefSeq" id="WP_109690182.1">
    <property type="nucleotide sequence ID" value="NZ_QGGL01000013.1"/>
</dbReference>
<gene>
    <name evidence="14" type="primary">purD</name>
    <name evidence="17" type="ORF">C7459_113117</name>
</gene>
<dbReference type="Gene3D" id="3.40.50.20">
    <property type="match status" value="1"/>
</dbReference>
<dbReference type="EC" id="6.3.4.13" evidence="4 14"/>
<dbReference type="OrthoDB" id="9807240at2"/>